<organism evidence="1 2">
    <name type="scientific">Ameca splendens</name>
    <dbReference type="NCBI Taxonomy" id="208324"/>
    <lineage>
        <taxon>Eukaryota</taxon>
        <taxon>Metazoa</taxon>
        <taxon>Chordata</taxon>
        <taxon>Craniata</taxon>
        <taxon>Vertebrata</taxon>
        <taxon>Euteleostomi</taxon>
        <taxon>Actinopterygii</taxon>
        <taxon>Neopterygii</taxon>
        <taxon>Teleostei</taxon>
        <taxon>Neoteleostei</taxon>
        <taxon>Acanthomorphata</taxon>
        <taxon>Ovalentaria</taxon>
        <taxon>Atherinomorphae</taxon>
        <taxon>Cyprinodontiformes</taxon>
        <taxon>Goodeidae</taxon>
        <taxon>Ameca</taxon>
    </lineage>
</organism>
<name>A0ABV0XT73_9TELE</name>
<keyword evidence="2" id="KW-1185">Reference proteome</keyword>
<proteinExistence type="predicted"/>
<comment type="caution">
    <text evidence="1">The sequence shown here is derived from an EMBL/GenBank/DDBJ whole genome shotgun (WGS) entry which is preliminary data.</text>
</comment>
<dbReference type="EMBL" id="JAHRIP010011586">
    <property type="protein sequence ID" value="MEQ2284629.1"/>
    <property type="molecule type" value="Genomic_DNA"/>
</dbReference>
<accession>A0ABV0XT73</accession>
<evidence type="ECO:0000313" key="2">
    <source>
        <dbReference type="Proteomes" id="UP001469553"/>
    </source>
</evidence>
<reference evidence="1 2" key="1">
    <citation type="submission" date="2021-06" db="EMBL/GenBank/DDBJ databases">
        <authorList>
            <person name="Palmer J.M."/>
        </authorList>
    </citation>
    <scope>NUCLEOTIDE SEQUENCE [LARGE SCALE GENOMIC DNA]</scope>
    <source>
        <strain evidence="1 2">AS_MEX2019</strain>
        <tissue evidence="1">Muscle</tissue>
    </source>
</reference>
<sequence length="70" mass="7815">MLRDAVSPAGRHFSPRLLFMVKKGPLEETGPAKFCSPPRTSLQNILSGRPSASWRPCDLILEDPFIIVEH</sequence>
<protein>
    <submittedName>
        <fullName evidence="1">Uncharacterized protein</fullName>
    </submittedName>
</protein>
<evidence type="ECO:0000313" key="1">
    <source>
        <dbReference type="EMBL" id="MEQ2284629.1"/>
    </source>
</evidence>
<dbReference type="Proteomes" id="UP001469553">
    <property type="component" value="Unassembled WGS sequence"/>
</dbReference>
<gene>
    <name evidence="1" type="ORF">AMECASPLE_023577</name>
</gene>